<evidence type="ECO:0000313" key="3">
    <source>
        <dbReference type="Proteomes" id="UP000064967"/>
    </source>
</evidence>
<name>A0A0K1PVX8_9BACT</name>
<proteinExistence type="predicted"/>
<dbReference type="EMBL" id="CP012333">
    <property type="protein sequence ID" value="AKU97274.1"/>
    <property type="molecule type" value="Genomic_DNA"/>
</dbReference>
<evidence type="ECO:0000313" key="2">
    <source>
        <dbReference type="EMBL" id="AKU97274.1"/>
    </source>
</evidence>
<organism evidence="2 3">
    <name type="scientific">Labilithrix luteola</name>
    <dbReference type="NCBI Taxonomy" id="1391654"/>
    <lineage>
        <taxon>Bacteria</taxon>
        <taxon>Pseudomonadati</taxon>
        <taxon>Myxococcota</taxon>
        <taxon>Polyangia</taxon>
        <taxon>Polyangiales</taxon>
        <taxon>Labilitrichaceae</taxon>
        <taxon>Labilithrix</taxon>
    </lineage>
</organism>
<dbReference type="KEGG" id="llu:AKJ09_03938"/>
<gene>
    <name evidence="2" type="ORF">AKJ09_03938</name>
</gene>
<reference evidence="2 3" key="1">
    <citation type="submission" date="2015-08" db="EMBL/GenBank/DDBJ databases">
        <authorList>
            <person name="Babu N.S."/>
            <person name="Beckwith C.J."/>
            <person name="Beseler K.G."/>
            <person name="Brison A."/>
            <person name="Carone J.V."/>
            <person name="Caskin T.P."/>
            <person name="Diamond M."/>
            <person name="Durham M.E."/>
            <person name="Foxe J.M."/>
            <person name="Go M."/>
            <person name="Henderson B.A."/>
            <person name="Jones I.B."/>
            <person name="McGettigan J.A."/>
            <person name="Micheletti S.J."/>
            <person name="Nasrallah M.E."/>
            <person name="Ortiz D."/>
            <person name="Piller C.R."/>
            <person name="Privatt S.R."/>
            <person name="Schneider S.L."/>
            <person name="Sharp S."/>
            <person name="Smith T.C."/>
            <person name="Stanton J.D."/>
            <person name="Ullery H.E."/>
            <person name="Wilson R.J."/>
            <person name="Serrano M.G."/>
            <person name="Buck G."/>
            <person name="Lee V."/>
            <person name="Wang Y."/>
            <person name="Carvalho R."/>
            <person name="Voegtly L."/>
            <person name="Shi R."/>
            <person name="Duckworth R."/>
            <person name="Johnson A."/>
            <person name="Loviza R."/>
            <person name="Walstead R."/>
            <person name="Shah Z."/>
            <person name="Kiflezghi M."/>
            <person name="Wade K."/>
            <person name="Ball S.L."/>
            <person name="Bradley K.W."/>
            <person name="Asai D.J."/>
            <person name="Bowman C.A."/>
            <person name="Russell D.A."/>
            <person name="Pope W.H."/>
            <person name="Jacobs-Sera D."/>
            <person name="Hendrix R.W."/>
            <person name="Hatfull G.F."/>
        </authorList>
    </citation>
    <scope>NUCLEOTIDE SEQUENCE [LARGE SCALE GENOMIC DNA]</scope>
    <source>
        <strain evidence="2 3">DSM 27648</strain>
    </source>
</reference>
<dbReference type="AlphaFoldDB" id="A0A0K1PVX8"/>
<dbReference type="Proteomes" id="UP000064967">
    <property type="component" value="Chromosome"/>
</dbReference>
<dbReference type="STRING" id="1391654.AKJ09_03938"/>
<keyword evidence="3" id="KW-1185">Reference proteome</keyword>
<protein>
    <submittedName>
        <fullName evidence="2">Uncharacterized protein</fullName>
    </submittedName>
</protein>
<sequence>MSSKAPLSASCKRDTHLGVTELGILRRCGRRGEEMHRRLHRSGVDPTPHGD</sequence>
<accession>A0A0K1PVX8</accession>
<feature type="region of interest" description="Disordered" evidence="1">
    <location>
        <begin position="31"/>
        <end position="51"/>
    </location>
</feature>
<evidence type="ECO:0000256" key="1">
    <source>
        <dbReference type="SAM" id="MobiDB-lite"/>
    </source>
</evidence>